<dbReference type="EMBL" id="JABUBU010000030">
    <property type="protein sequence ID" value="MBY6368571.1"/>
    <property type="molecule type" value="Genomic_DNA"/>
</dbReference>
<dbReference type="InterPro" id="IPR050267">
    <property type="entry name" value="Anti-sigma-factor_SerPK"/>
</dbReference>
<evidence type="ECO:0000313" key="4">
    <source>
        <dbReference type="Proteomes" id="UP000825228"/>
    </source>
</evidence>
<dbReference type="CDD" id="cd16936">
    <property type="entry name" value="HATPase_RsbW-like"/>
    <property type="match status" value="1"/>
</dbReference>
<gene>
    <name evidence="3" type="ORF">HQ603_17635</name>
</gene>
<reference evidence="3 4" key="1">
    <citation type="submission" date="2020-06" db="EMBL/GenBank/DDBJ databases">
        <title>Taxonomy, biology and ecology of Rhodococcus bacteria occurring in California pistachio and other woody hosts as revealed by genome sequence analyses.</title>
        <authorList>
            <person name="Gai Y."/>
            <person name="Riely B."/>
        </authorList>
    </citation>
    <scope>NUCLEOTIDE SEQUENCE [LARGE SCALE GENOMIC DNA]</scope>
    <source>
        <strain evidence="3 4">BP-281</strain>
    </source>
</reference>
<protein>
    <submittedName>
        <fullName evidence="3">ATP-binding protein</fullName>
    </submittedName>
</protein>
<proteinExistence type="predicted"/>
<dbReference type="InterPro" id="IPR036890">
    <property type="entry name" value="HATPase_C_sf"/>
</dbReference>
<dbReference type="PANTHER" id="PTHR35526:SF3">
    <property type="entry name" value="ANTI-SIGMA-F FACTOR RSBW"/>
    <property type="match status" value="1"/>
</dbReference>
<keyword evidence="1" id="KW-0418">Kinase</keyword>
<name>A0ABS7PBM0_9NOCA</name>
<dbReference type="SUPFAM" id="SSF55874">
    <property type="entry name" value="ATPase domain of HSP90 chaperone/DNA topoisomerase II/histidine kinase"/>
    <property type="match status" value="1"/>
</dbReference>
<keyword evidence="1" id="KW-0723">Serine/threonine-protein kinase</keyword>
<dbReference type="InterPro" id="IPR003594">
    <property type="entry name" value="HATPase_dom"/>
</dbReference>
<keyword evidence="4" id="KW-1185">Reference proteome</keyword>
<evidence type="ECO:0000313" key="3">
    <source>
        <dbReference type="EMBL" id="MBY6368571.1"/>
    </source>
</evidence>
<keyword evidence="3" id="KW-0067">ATP-binding</keyword>
<keyword evidence="1" id="KW-0808">Transferase</keyword>
<dbReference type="PANTHER" id="PTHR35526">
    <property type="entry name" value="ANTI-SIGMA-F FACTOR RSBW-RELATED"/>
    <property type="match status" value="1"/>
</dbReference>
<accession>A0ABS7PBM0</accession>
<comment type="caution">
    <text evidence="3">The sequence shown here is derived from an EMBL/GenBank/DDBJ whole genome shotgun (WGS) entry which is preliminary data.</text>
</comment>
<sequence length="148" mass="15992">MTAGLAQHTTTDGAPSAHELALVDLPAEPRRLSSVRTAVLRWLEELGIDHERCQDITLATYEALANSVEHAYCSDATPDGNARTVSLRARVTGGRTVAVDVADRGRWIDHEDDPRRGRGLPLIHALADDASVDTSSCGTVVSMRWHLG</sequence>
<keyword evidence="3" id="KW-0547">Nucleotide-binding</keyword>
<dbReference type="GO" id="GO:0005524">
    <property type="term" value="F:ATP binding"/>
    <property type="evidence" value="ECO:0007669"/>
    <property type="project" value="UniProtKB-KW"/>
</dbReference>
<dbReference type="RefSeq" id="WP_222686055.1">
    <property type="nucleotide sequence ID" value="NZ_JABUBT010000050.1"/>
</dbReference>
<dbReference type="Proteomes" id="UP000825228">
    <property type="component" value="Unassembled WGS sequence"/>
</dbReference>
<dbReference type="Pfam" id="PF13581">
    <property type="entry name" value="HATPase_c_2"/>
    <property type="match status" value="1"/>
</dbReference>
<feature type="domain" description="Histidine kinase/HSP90-like ATPase" evidence="2">
    <location>
        <begin position="25"/>
        <end position="145"/>
    </location>
</feature>
<organism evidence="3 4">
    <name type="scientific">Rhodococcoides corynebacterioides</name>
    <dbReference type="NCBI Taxonomy" id="53972"/>
    <lineage>
        <taxon>Bacteria</taxon>
        <taxon>Bacillati</taxon>
        <taxon>Actinomycetota</taxon>
        <taxon>Actinomycetes</taxon>
        <taxon>Mycobacteriales</taxon>
        <taxon>Nocardiaceae</taxon>
        <taxon>Rhodococcoides</taxon>
    </lineage>
</organism>
<evidence type="ECO:0000256" key="1">
    <source>
        <dbReference type="ARBA" id="ARBA00022527"/>
    </source>
</evidence>
<evidence type="ECO:0000259" key="2">
    <source>
        <dbReference type="Pfam" id="PF13581"/>
    </source>
</evidence>
<dbReference type="Gene3D" id="3.30.565.10">
    <property type="entry name" value="Histidine kinase-like ATPase, C-terminal domain"/>
    <property type="match status" value="1"/>
</dbReference>